<feature type="transmembrane region" description="Helical" evidence="1">
    <location>
        <begin position="66"/>
        <end position="90"/>
    </location>
</feature>
<dbReference type="CDD" id="cd03392">
    <property type="entry name" value="PAP2_like_2"/>
    <property type="match status" value="1"/>
</dbReference>
<dbReference type="Proteomes" id="UP000321400">
    <property type="component" value="Unassembled WGS sequence"/>
</dbReference>
<dbReference type="Gene3D" id="1.20.144.10">
    <property type="entry name" value="Phosphatidic acid phosphatase type 2/haloperoxidase"/>
    <property type="match status" value="2"/>
</dbReference>
<feature type="transmembrane region" description="Helical" evidence="1">
    <location>
        <begin position="137"/>
        <end position="159"/>
    </location>
</feature>
<dbReference type="OrthoDB" id="9789113at2"/>
<accession>A0A511X3J5</accession>
<sequence>MTQQVLSFLKRNRALCLIVLSFLTLFLAGALFIELAEDVLKGEGFYIDQVFEEIFVLSDSQGLYTFYRWITELGSFWFLLLASLITVGVLRKFYHQRFLITMFIMTMIGTSSLTLLLKQFFGRERPNVIEALDGVGYSFPSGHATGAMAFYGFLIFLVAISHQTRLLKVILTSIFALIILNIMMSRVFLHVHYFTDIIAGATLSFVWLGISIISISWLWQRKK</sequence>
<name>A0A511X3J5_9BACI</name>
<dbReference type="PANTHER" id="PTHR14969">
    <property type="entry name" value="SPHINGOSINE-1-PHOSPHATE PHOSPHOHYDROLASE"/>
    <property type="match status" value="1"/>
</dbReference>
<keyword evidence="1" id="KW-0472">Membrane</keyword>
<protein>
    <recommendedName>
        <fullName evidence="2">Phosphatidic acid phosphatase type 2/haloperoxidase domain-containing protein</fullName>
    </recommendedName>
</protein>
<dbReference type="InterPro" id="IPR036938">
    <property type="entry name" value="PAP2/HPO_sf"/>
</dbReference>
<feature type="transmembrane region" description="Helical" evidence="1">
    <location>
        <begin position="197"/>
        <end position="219"/>
    </location>
</feature>
<reference evidence="3 4" key="1">
    <citation type="submission" date="2019-07" db="EMBL/GenBank/DDBJ databases">
        <title>Whole genome shotgun sequence of Halolactibacillus alkaliphilus NBRC 103919.</title>
        <authorList>
            <person name="Hosoyama A."/>
            <person name="Uohara A."/>
            <person name="Ohji S."/>
            <person name="Ichikawa N."/>
        </authorList>
    </citation>
    <scope>NUCLEOTIDE SEQUENCE [LARGE SCALE GENOMIC DNA]</scope>
    <source>
        <strain evidence="3 4">NBRC 103919</strain>
    </source>
</reference>
<evidence type="ECO:0000256" key="1">
    <source>
        <dbReference type="SAM" id="Phobius"/>
    </source>
</evidence>
<evidence type="ECO:0000313" key="3">
    <source>
        <dbReference type="EMBL" id="GEN57501.1"/>
    </source>
</evidence>
<feature type="domain" description="Phosphatidic acid phosphatase type 2/haloperoxidase" evidence="2">
    <location>
        <begin position="98"/>
        <end position="212"/>
    </location>
</feature>
<dbReference type="SUPFAM" id="SSF48317">
    <property type="entry name" value="Acid phosphatase/Vanadium-dependent haloperoxidase"/>
    <property type="match status" value="1"/>
</dbReference>
<dbReference type="SMART" id="SM00014">
    <property type="entry name" value="acidPPc"/>
    <property type="match status" value="1"/>
</dbReference>
<dbReference type="AlphaFoldDB" id="A0A511X3J5"/>
<evidence type="ECO:0000259" key="2">
    <source>
        <dbReference type="SMART" id="SM00014"/>
    </source>
</evidence>
<evidence type="ECO:0000313" key="4">
    <source>
        <dbReference type="Proteomes" id="UP000321400"/>
    </source>
</evidence>
<comment type="caution">
    <text evidence="3">The sequence shown here is derived from an EMBL/GenBank/DDBJ whole genome shotgun (WGS) entry which is preliminary data.</text>
</comment>
<organism evidence="3 4">
    <name type="scientific">Halolactibacillus alkaliphilus</name>
    <dbReference type="NCBI Taxonomy" id="442899"/>
    <lineage>
        <taxon>Bacteria</taxon>
        <taxon>Bacillati</taxon>
        <taxon>Bacillota</taxon>
        <taxon>Bacilli</taxon>
        <taxon>Bacillales</taxon>
        <taxon>Bacillaceae</taxon>
        <taxon>Halolactibacillus</taxon>
    </lineage>
</organism>
<keyword evidence="1" id="KW-1133">Transmembrane helix</keyword>
<dbReference type="PANTHER" id="PTHR14969:SF13">
    <property type="entry name" value="AT30094P"/>
    <property type="match status" value="1"/>
</dbReference>
<dbReference type="Pfam" id="PF01569">
    <property type="entry name" value="PAP2"/>
    <property type="match status" value="1"/>
</dbReference>
<feature type="transmembrane region" description="Helical" evidence="1">
    <location>
        <begin position="12"/>
        <end position="33"/>
    </location>
</feature>
<dbReference type="InterPro" id="IPR000326">
    <property type="entry name" value="PAP2/HPO"/>
</dbReference>
<feature type="transmembrane region" description="Helical" evidence="1">
    <location>
        <begin position="97"/>
        <end position="117"/>
    </location>
</feature>
<feature type="transmembrane region" description="Helical" evidence="1">
    <location>
        <begin position="166"/>
        <end position="185"/>
    </location>
</feature>
<dbReference type="RefSeq" id="WP_089803130.1">
    <property type="nucleotide sequence ID" value="NZ_BJYE01000029.1"/>
</dbReference>
<dbReference type="STRING" id="442899.SAMN05720591_13035"/>
<keyword evidence="1" id="KW-0812">Transmembrane</keyword>
<dbReference type="EMBL" id="BJYE01000029">
    <property type="protein sequence ID" value="GEN57501.1"/>
    <property type="molecule type" value="Genomic_DNA"/>
</dbReference>
<proteinExistence type="predicted"/>
<keyword evidence="4" id="KW-1185">Reference proteome</keyword>
<gene>
    <name evidence="3" type="ORF">HAL01_19650</name>
</gene>